<accession>A0A0A8Z0A8</accession>
<dbReference type="AlphaFoldDB" id="A0A0A8Z0A8"/>
<organism evidence="1">
    <name type="scientific">Arundo donax</name>
    <name type="common">Giant reed</name>
    <name type="synonym">Donax arundinaceus</name>
    <dbReference type="NCBI Taxonomy" id="35708"/>
    <lineage>
        <taxon>Eukaryota</taxon>
        <taxon>Viridiplantae</taxon>
        <taxon>Streptophyta</taxon>
        <taxon>Embryophyta</taxon>
        <taxon>Tracheophyta</taxon>
        <taxon>Spermatophyta</taxon>
        <taxon>Magnoliopsida</taxon>
        <taxon>Liliopsida</taxon>
        <taxon>Poales</taxon>
        <taxon>Poaceae</taxon>
        <taxon>PACMAD clade</taxon>
        <taxon>Arundinoideae</taxon>
        <taxon>Arundineae</taxon>
        <taxon>Arundo</taxon>
    </lineage>
</organism>
<dbReference type="EMBL" id="GBRH01265649">
    <property type="protein sequence ID" value="JAD32246.1"/>
    <property type="molecule type" value="Transcribed_RNA"/>
</dbReference>
<protein>
    <submittedName>
        <fullName evidence="1">Uncharacterized protein</fullName>
    </submittedName>
</protein>
<evidence type="ECO:0000313" key="1">
    <source>
        <dbReference type="EMBL" id="JAD32246.1"/>
    </source>
</evidence>
<reference evidence="1" key="1">
    <citation type="submission" date="2014-09" db="EMBL/GenBank/DDBJ databases">
        <authorList>
            <person name="Magalhaes I.L.F."/>
            <person name="Oliveira U."/>
            <person name="Santos F.R."/>
            <person name="Vidigal T.H.D.A."/>
            <person name="Brescovit A.D."/>
            <person name="Santos A.J."/>
        </authorList>
    </citation>
    <scope>NUCLEOTIDE SEQUENCE</scope>
    <source>
        <tissue evidence="1">Shoot tissue taken approximately 20 cm above the soil surface</tissue>
    </source>
</reference>
<proteinExistence type="predicted"/>
<reference evidence="1" key="2">
    <citation type="journal article" date="2015" name="Data Brief">
        <title>Shoot transcriptome of the giant reed, Arundo donax.</title>
        <authorList>
            <person name="Barrero R.A."/>
            <person name="Guerrero F.D."/>
            <person name="Moolhuijzen P."/>
            <person name="Goolsby J.A."/>
            <person name="Tidwell J."/>
            <person name="Bellgard S.E."/>
            <person name="Bellgard M.I."/>
        </authorList>
    </citation>
    <scope>NUCLEOTIDE SEQUENCE</scope>
    <source>
        <tissue evidence="1">Shoot tissue taken approximately 20 cm above the soil surface</tissue>
    </source>
</reference>
<sequence>MYAATWPIDAFRSSLKFHSSGKGYLPLGLYSFISSRAFTTASCAFSPSAGIVLVHLK</sequence>
<name>A0A0A8Z0A8_ARUDO</name>